<accession>A0A8S3ZWX7</accession>
<proteinExistence type="predicted"/>
<evidence type="ECO:0000313" key="1">
    <source>
        <dbReference type="EMBL" id="CAG5134173.1"/>
    </source>
</evidence>
<organism evidence="1 2">
    <name type="scientific">Candidula unifasciata</name>
    <dbReference type="NCBI Taxonomy" id="100452"/>
    <lineage>
        <taxon>Eukaryota</taxon>
        <taxon>Metazoa</taxon>
        <taxon>Spiralia</taxon>
        <taxon>Lophotrochozoa</taxon>
        <taxon>Mollusca</taxon>
        <taxon>Gastropoda</taxon>
        <taxon>Heterobranchia</taxon>
        <taxon>Euthyneura</taxon>
        <taxon>Panpulmonata</taxon>
        <taxon>Eupulmonata</taxon>
        <taxon>Stylommatophora</taxon>
        <taxon>Helicina</taxon>
        <taxon>Helicoidea</taxon>
        <taxon>Geomitridae</taxon>
        <taxon>Candidula</taxon>
    </lineage>
</organism>
<name>A0A8S3ZWX7_9EUPU</name>
<gene>
    <name evidence="1" type="ORF">CUNI_LOCUS19731</name>
</gene>
<dbReference type="EMBL" id="CAJHNH020006890">
    <property type="protein sequence ID" value="CAG5134173.1"/>
    <property type="molecule type" value="Genomic_DNA"/>
</dbReference>
<sequence>DQTVNHWLCQMRMLPLACYGHNVFNRSLHYDIFPGRSHTLNDYRCPVSTPASDTRGPDDIKRSKTLHVINLQ</sequence>
<reference evidence="1" key="1">
    <citation type="submission" date="2021-04" db="EMBL/GenBank/DDBJ databases">
        <authorList>
            <consortium name="Molecular Ecology Group"/>
        </authorList>
    </citation>
    <scope>NUCLEOTIDE SEQUENCE</scope>
</reference>
<evidence type="ECO:0000313" key="2">
    <source>
        <dbReference type="Proteomes" id="UP000678393"/>
    </source>
</evidence>
<feature type="non-terminal residue" evidence="1">
    <location>
        <position position="72"/>
    </location>
</feature>
<protein>
    <submittedName>
        <fullName evidence="1">Uncharacterized protein</fullName>
    </submittedName>
</protein>
<dbReference type="AlphaFoldDB" id="A0A8S3ZWX7"/>
<keyword evidence="2" id="KW-1185">Reference proteome</keyword>
<feature type="non-terminal residue" evidence="1">
    <location>
        <position position="1"/>
    </location>
</feature>
<dbReference type="Proteomes" id="UP000678393">
    <property type="component" value="Unassembled WGS sequence"/>
</dbReference>
<comment type="caution">
    <text evidence="1">The sequence shown here is derived from an EMBL/GenBank/DDBJ whole genome shotgun (WGS) entry which is preliminary data.</text>
</comment>